<dbReference type="InterPro" id="IPR001264">
    <property type="entry name" value="Glyco_trans_51"/>
</dbReference>
<keyword evidence="11" id="KW-0133">Cell shape</keyword>
<evidence type="ECO:0000313" key="23">
    <source>
        <dbReference type="Proteomes" id="UP000014216"/>
    </source>
</evidence>
<dbReference type="GO" id="GO:0016020">
    <property type="term" value="C:membrane"/>
    <property type="evidence" value="ECO:0007669"/>
    <property type="project" value="UniProtKB-SubCell"/>
</dbReference>
<dbReference type="NCBIfam" id="TIGR02074">
    <property type="entry name" value="PBP_1a_fam"/>
    <property type="match status" value="1"/>
</dbReference>
<dbReference type="SUPFAM" id="SSF56601">
    <property type="entry name" value="beta-lactamase/transpeptidase-like"/>
    <property type="match status" value="1"/>
</dbReference>
<evidence type="ECO:0000256" key="14">
    <source>
        <dbReference type="ARBA" id="ARBA00023136"/>
    </source>
</evidence>
<dbReference type="Pfam" id="PF00905">
    <property type="entry name" value="Transpeptidase"/>
    <property type="match status" value="1"/>
</dbReference>
<proteinExistence type="inferred from homology"/>
<keyword evidence="7 22" id="KW-0328">Glycosyltransferase</keyword>
<evidence type="ECO:0000256" key="9">
    <source>
        <dbReference type="ARBA" id="ARBA00022692"/>
    </source>
</evidence>
<evidence type="ECO:0000256" key="7">
    <source>
        <dbReference type="ARBA" id="ARBA00022676"/>
    </source>
</evidence>
<keyword evidence="9" id="KW-0812">Transmembrane</keyword>
<keyword evidence="6" id="KW-0645">Protease</keyword>
<evidence type="ECO:0000256" key="13">
    <source>
        <dbReference type="ARBA" id="ARBA00022989"/>
    </source>
</evidence>
<keyword evidence="15" id="KW-0511">Multifunctional enzyme</keyword>
<dbReference type="EMBL" id="APJX01000009">
    <property type="protein sequence ID" value="EMS78287.1"/>
    <property type="molecule type" value="Genomic_DNA"/>
</dbReference>
<dbReference type="PANTHER" id="PTHR32282:SF27">
    <property type="entry name" value="PENICILLIN-BINDING PROTEIN 1A"/>
    <property type="match status" value="1"/>
</dbReference>
<evidence type="ECO:0000256" key="11">
    <source>
        <dbReference type="ARBA" id="ARBA00022960"/>
    </source>
</evidence>
<organism evidence="22 23">
    <name type="scientific">Desulfotignum phosphitoxidans DSM 13687</name>
    <dbReference type="NCBI Taxonomy" id="1286635"/>
    <lineage>
        <taxon>Bacteria</taxon>
        <taxon>Pseudomonadati</taxon>
        <taxon>Thermodesulfobacteriota</taxon>
        <taxon>Desulfobacteria</taxon>
        <taxon>Desulfobacterales</taxon>
        <taxon>Desulfobacteraceae</taxon>
        <taxon>Desulfotignum</taxon>
    </lineage>
</organism>
<evidence type="ECO:0000256" key="1">
    <source>
        <dbReference type="ARBA" id="ARBA00004370"/>
    </source>
</evidence>
<dbReference type="OrthoDB" id="9766909at2"/>
<keyword evidence="14" id="KW-0472">Membrane</keyword>
<evidence type="ECO:0000256" key="8">
    <source>
        <dbReference type="ARBA" id="ARBA00022679"/>
    </source>
</evidence>
<comment type="pathway">
    <text evidence="19">Glycan biosynthesis.</text>
</comment>
<evidence type="ECO:0000256" key="5">
    <source>
        <dbReference type="ARBA" id="ARBA00022645"/>
    </source>
</evidence>
<dbReference type="InterPro" id="IPR050396">
    <property type="entry name" value="Glycosyltr_51/Transpeptidase"/>
</dbReference>
<comment type="catalytic activity">
    <reaction evidence="18">
        <text>[GlcNAc-(1-&gt;4)-Mur2Ac(oyl-L-Ala-gamma-D-Glu-L-Lys-D-Ala-D-Ala)](n)-di-trans,octa-cis-undecaprenyl diphosphate + beta-D-GlcNAc-(1-&gt;4)-Mur2Ac(oyl-L-Ala-gamma-D-Glu-L-Lys-D-Ala-D-Ala)-di-trans,octa-cis-undecaprenyl diphosphate = [GlcNAc-(1-&gt;4)-Mur2Ac(oyl-L-Ala-gamma-D-Glu-L-Lys-D-Ala-D-Ala)](n+1)-di-trans,octa-cis-undecaprenyl diphosphate + di-trans,octa-cis-undecaprenyl diphosphate + H(+)</text>
        <dbReference type="Rhea" id="RHEA:23708"/>
        <dbReference type="Rhea" id="RHEA-COMP:9602"/>
        <dbReference type="Rhea" id="RHEA-COMP:9603"/>
        <dbReference type="ChEBI" id="CHEBI:15378"/>
        <dbReference type="ChEBI" id="CHEBI:58405"/>
        <dbReference type="ChEBI" id="CHEBI:60033"/>
        <dbReference type="ChEBI" id="CHEBI:78435"/>
        <dbReference type="EC" id="2.4.99.28"/>
    </reaction>
</comment>
<feature type="domain" description="Penicillin-binding protein transpeptidase" evidence="20">
    <location>
        <begin position="340"/>
        <end position="575"/>
    </location>
</feature>
<dbReference type="EC" id="2.4.99.28" evidence="17"/>
<comment type="similarity">
    <text evidence="4">In the N-terminal section; belongs to the glycosyltransferase 51 family.</text>
</comment>
<evidence type="ECO:0000256" key="4">
    <source>
        <dbReference type="ARBA" id="ARBA00007739"/>
    </source>
</evidence>
<evidence type="ECO:0000256" key="10">
    <source>
        <dbReference type="ARBA" id="ARBA00022801"/>
    </source>
</evidence>
<dbReference type="InterPro" id="IPR036950">
    <property type="entry name" value="PBP_transglycosylase"/>
</dbReference>
<dbReference type="RefSeq" id="WP_006967719.1">
    <property type="nucleotide sequence ID" value="NZ_APJX01000009.1"/>
</dbReference>
<dbReference type="GO" id="GO:0030288">
    <property type="term" value="C:outer membrane-bounded periplasmic space"/>
    <property type="evidence" value="ECO:0007669"/>
    <property type="project" value="TreeGrafter"/>
</dbReference>
<comment type="similarity">
    <text evidence="3">In the C-terminal section; belongs to the transpeptidase family.</text>
</comment>
<dbReference type="InterPro" id="IPR001460">
    <property type="entry name" value="PCN-bd_Tpept"/>
</dbReference>
<gene>
    <name evidence="22" type="primary">mrcA</name>
    <name evidence="22" type="ORF">Dpo_9c01190</name>
</gene>
<keyword evidence="8 22" id="KW-0808">Transferase</keyword>
<evidence type="ECO:0000259" key="20">
    <source>
        <dbReference type="Pfam" id="PF00905"/>
    </source>
</evidence>
<comment type="subcellular location">
    <subcellularLocation>
        <location evidence="1">Membrane</location>
    </subcellularLocation>
</comment>
<dbReference type="InterPro" id="IPR023346">
    <property type="entry name" value="Lysozyme-like_dom_sf"/>
</dbReference>
<dbReference type="Pfam" id="PF00912">
    <property type="entry name" value="Transgly"/>
    <property type="match status" value="1"/>
</dbReference>
<dbReference type="FunFam" id="1.10.3810.10:FF:000003">
    <property type="entry name" value="Penicillin-binding protein 1a"/>
    <property type="match status" value="1"/>
</dbReference>
<dbReference type="GO" id="GO:0008955">
    <property type="term" value="F:peptidoglycan glycosyltransferase activity"/>
    <property type="evidence" value="ECO:0007669"/>
    <property type="project" value="UniProtKB-EC"/>
</dbReference>
<dbReference type="Gene3D" id="3.40.710.10">
    <property type="entry name" value="DD-peptidase/beta-lactamase superfamily"/>
    <property type="match status" value="1"/>
</dbReference>
<sequence>MLNRFFIPWFIGASLFIAAGKLCFAAPPDVGAALDKFTDYRPPLTTTVYDKDGRVLAYFFRQNRFPIVMDQLPSYLKQAFIATEDSAFYIHDGVDPKAVFRSFSNNVRTGTRQQGGSTITQQLVKTMVLSSDKTYFRKIEEAVLACQLEKRLSKEQILSIYLNEIYMGAGAYGVEAAARTYFNKPAHALSLAEAALLAGLPKAPSRLNPHQAPDKAKERQRYVLDRMLADHFITTQQHRQAWEEHLIYMRMPDPTWKTGSYYLAEVQRWLETHLSREHLNPQGIFLSQYGKDALYEGGLHIYTAFDPVFHQAARDALAQGLTQLAPDRDRNRPRLQGALFSMDLHSGEVKALIGGDDYHYTQFNRATQARRQSGSLFKPIVFSTALAYGYTAASPVMDAPFSIYLSATDEIWAPQNVSGEFTGPTLLCTALARSINVVAARVALQVGIPKVIAQARQMGITSYLPQVPSISLGAGETTLMEMVRAYSAFPRGGAIIQPRMVLSIYDRDGQRILHNRVQTKQAMSPQTAYIMTDMLKQCVERGTGRRARIKGLPVAGKTGTSNGIRDAWFVGFTPDLLTGVFMGFDDGSPMGEQGFGGRAAAPVWAAYHGAVADRYKSKEFEIPENIVFGTVFHDGTFMGPGWRENGITLAFEKGTEPKYVPPSHAWPPGLYPDLSD</sequence>
<evidence type="ECO:0000256" key="16">
    <source>
        <dbReference type="ARBA" id="ARBA00023316"/>
    </source>
</evidence>
<evidence type="ECO:0000256" key="17">
    <source>
        <dbReference type="ARBA" id="ARBA00044770"/>
    </source>
</evidence>
<evidence type="ECO:0000256" key="19">
    <source>
        <dbReference type="ARBA" id="ARBA00060592"/>
    </source>
</evidence>
<comment type="caution">
    <text evidence="22">The sequence shown here is derived from an EMBL/GenBank/DDBJ whole genome shotgun (WGS) entry which is preliminary data.</text>
</comment>
<keyword evidence="12" id="KW-0573">Peptidoglycan synthesis</keyword>
<dbReference type="GO" id="GO:0009252">
    <property type="term" value="P:peptidoglycan biosynthetic process"/>
    <property type="evidence" value="ECO:0007669"/>
    <property type="project" value="UniProtKB-UniPathway"/>
</dbReference>
<evidence type="ECO:0000256" key="2">
    <source>
        <dbReference type="ARBA" id="ARBA00004752"/>
    </source>
</evidence>
<reference evidence="22 23" key="1">
    <citation type="journal article" date="2013" name="Genome Announc.">
        <title>Draft Genome Sequence of Desulfotignum phosphitoxidans DSM 13687 Strain FiPS-3.</title>
        <authorList>
            <person name="Poehlein A."/>
            <person name="Daniel R."/>
            <person name="Simeonova D.D."/>
        </authorList>
    </citation>
    <scope>NUCLEOTIDE SEQUENCE [LARGE SCALE GENOMIC DNA]</scope>
    <source>
        <strain evidence="22 23">DSM 13687</strain>
    </source>
</reference>
<evidence type="ECO:0000259" key="21">
    <source>
        <dbReference type="Pfam" id="PF00912"/>
    </source>
</evidence>
<comment type="pathway">
    <text evidence="2">Cell wall biogenesis; peptidoglycan biosynthesis.</text>
</comment>
<dbReference type="PATRIC" id="fig|1286635.3.peg.3785"/>
<dbReference type="Gene3D" id="1.10.3810.10">
    <property type="entry name" value="Biosynthetic peptidoglycan transglycosylase-like"/>
    <property type="match status" value="1"/>
</dbReference>
<dbReference type="GO" id="GO:0004180">
    <property type="term" value="F:carboxypeptidase activity"/>
    <property type="evidence" value="ECO:0007669"/>
    <property type="project" value="UniProtKB-KW"/>
</dbReference>
<accession>S0G2B4</accession>
<name>S0G2B4_9BACT</name>
<protein>
    <recommendedName>
        <fullName evidence="17">peptidoglycan glycosyltransferase</fullName>
        <ecNumber evidence="17">2.4.99.28</ecNumber>
    </recommendedName>
</protein>
<evidence type="ECO:0000256" key="12">
    <source>
        <dbReference type="ARBA" id="ARBA00022984"/>
    </source>
</evidence>
<dbReference type="GO" id="GO:0071555">
    <property type="term" value="P:cell wall organization"/>
    <property type="evidence" value="ECO:0007669"/>
    <property type="project" value="UniProtKB-KW"/>
</dbReference>
<keyword evidence="10 22" id="KW-0378">Hydrolase</keyword>
<dbReference type="Proteomes" id="UP000014216">
    <property type="component" value="Unassembled WGS sequence"/>
</dbReference>
<evidence type="ECO:0000256" key="6">
    <source>
        <dbReference type="ARBA" id="ARBA00022670"/>
    </source>
</evidence>
<dbReference type="GO" id="GO:0006508">
    <property type="term" value="P:proteolysis"/>
    <property type="evidence" value="ECO:0007669"/>
    <property type="project" value="UniProtKB-KW"/>
</dbReference>
<feature type="domain" description="Glycosyl transferase family 51" evidence="21">
    <location>
        <begin position="53"/>
        <end position="227"/>
    </location>
</feature>
<dbReference type="PANTHER" id="PTHR32282">
    <property type="entry name" value="BINDING PROTEIN TRANSPEPTIDASE, PUTATIVE-RELATED"/>
    <property type="match status" value="1"/>
</dbReference>
<evidence type="ECO:0000256" key="18">
    <source>
        <dbReference type="ARBA" id="ARBA00049902"/>
    </source>
</evidence>
<dbReference type="AlphaFoldDB" id="S0G2B4"/>
<keyword evidence="13" id="KW-1133">Transmembrane helix</keyword>
<dbReference type="InterPro" id="IPR012338">
    <property type="entry name" value="Beta-lactam/transpept-like"/>
</dbReference>
<keyword evidence="16" id="KW-0961">Cell wall biogenesis/degradation</keyword>
<evidence type="ECO:0000256" key="15">
    <source>
        <dbReference type="ARBA" id="ARBA00023268"/>
    </source>
</evidence>
<dbReference type="GO" id="GO:0008658">
    <property type="term" value="F:penicillin binding"/>
    <property type="evidence" value="ECO:0007669"/>
    <property type="project" value="InterPro"/>
</dbReference>
<dbReference type="GO" id="GO:0008360">
    <property type="term" value="P:regulation of cell shape"/>
    <property type="evidence" value="ECO:0007669"/>
    <property type="project" value="UniProtKB-KW"/>
</dbReference>
<keyword evidence="5" id="KW-0121">Carboxypeptidase</keyword>
<evidence type="ECO:0000313" key="22">
    <source>
        <dbReference type="EMBL" id="EMS78287.1"/>
    </source>
</evidence>
<dbReference type="UniPathway" id="UPA00219"/>
<keyword evidence="23" id="KW-1185">Reference proteome</keyword>
<dbReference type="SUPFAM" id="SSF53955">
    <property type="entry name" value="Lysozyme-like"/>
    <property type="match status" value="1"/>
</dbReference>
<evidence type="ECO:0000256" key="3">
    <source>
        <dbReference type="ARBA" id="ARBA00007090"/>
    </source>
</evidence>